<dbReference type="GO" id="GO:0034707">
    <property type="term" value="C:chloride channel complex"/>
    <property type="evidence" value="ECO:0007669"/>
    <property type="project" value="UniProtKB-KW"/>
</dbReference>
<dbReference type="InterPro" id="IPR006202">
    <property type="entry name" value="Neur_chan_lig-bd"/>
</dbReference>
<dbReference type="FunFam" id="2.70.170.10:FF:000014">
    <property type="entry name" value="Glycine receptor subunit beta"/>
    <property type="match status" value="1"/>
</dbReference>
<dbReference type="PRINTS" id="PR00252">
    <property type="entry name" value="NRIONCHANNEL"/>
</dbReference>
<evidence type="ECO:0000259" key="15">
    <source>
        <dbReference type="Pfam" id="PF02931"/>
    </source>
</evidence>
<evidence type="ECO:0000256" key="13">
    <source>
        <dbReference type="RuleBase" id="RU000687"/>
    </source>
</evidence>
<evidence type="ECO:0000256" key="3">
    <source>
        <dbReference type="ARBA" id="ARBA00022448"/>
    </source>
</evidence>
<feature type="transmembrane region" description="Helical" evidence="13">
    <location>
        <begin position="267"/>
        <end position="283"/>
    </location>
</feature>
<evidence type="ECO:0000256" key="12">
    <source>
        <dbReference type="ARBA" id="ARBA00023303"/>
    </source>
</evidence>
<dbReference type="SUPFAM" id="SSF63712">
    <property type="entry name" value="Nicotinic receptor ligand binding domain-like"/>
    <property type="match status" value="1"/>
</dbReference>
<feature type="transmembrane region" description="Helical" evidence="13">
    <location>
        <begin position="303"/>
        <end position="322"/>
    </location>
</feature>
<dbReference type="Proteomes" id="UP000515135">
    <property type="component" value="Unplaced"/>
</dbReference>
<proteinExistence type="inferred from homology"/>
<dbReference type="GeneID" id="109487515"/>
<dbReference type="Gene3D" id="2.70.170.10">
    <property type="entry name" value="Neurotransmitter-gated ion-channel ligand-binding domain"/>
    <property type="match status" value="1"/>
</dbReference>
<keyword evidence="5 13" id="KW-0812">Transmembrane</keyword>
<dbReference type="RefSeq" id="XP_019647074.1">
    <property type="nucleotide sequence ID" value="XM_019791515.1"/>
</dbReference>
<comment type="subcellular location">
    <subcellularLocation>
        <location evidence="2">Cell membrane</location>
    </subcellularLocation>
    <subcellularLocation>
        <location evidence="1">Membrane</location>
        <topology evidence="1">Multi-pass membrane protein</topology>
    </subcellularLocation>
</comment>
<keyword evidence="8 13" id="KW-0406">Ion transport</keyword>
<feature type="chain" id="PRO_5028518024" evidence="13">
    <location>
        <begin position="23"/>
        <end position="447"/>
    </location>
</feature>
<dbReference type="Pfam" id="PF02932">
    <property type="entry name" value="Neur_chan_memb"/>
    <property type="match status" value="1"/>
</dbReference>
<feature type="transmembrane region" description="Helical" evidence="13">
    <location>
        <begin position="428"/>
        <end position="445"/>
    </location>
</feature>
<feature type="compositionally biased region" description="Polar residues" evidence="14">
    <location>
        <begin position="339"/>
        <end position="365"/>
    </location>
</feature>
<keyword evidence="9 13" id="KW-0472">Membrane</keyword>
<comment type="similarity">
    <text evidence="13">Belongs to the ligand-gated ion channel (TC 1.A.9) family.</text>
</comment>
<dbReference type="InterPro" id="IPR006028">
    <property type="entry name" value="GABAA/Glycine_rcpt"/>
</dbReference>
<keyword evidence="3 13" id="KW-0813">Transport</keyword>
<dbReference type="Gene3D" id="1.20.58.390">
    <property type="entry name" value="Neurotransmitter-gated ion-channel transmembrane domain"/>
    <property type="match status" value="1"/>
</dbReference>
<dbReference type="Pfam" id="PF02931">
    <property type="entry name" value="Neur_chan_LBD"/>
    <property type="match status" value="1"/>
</dbReference>
<feature type="signal peptide" evidence="13">
    <location>
        <begin position="1"/>
        <end position="22"/>
    </location>
</feature>
<dbReference type="PROSITE" id="PS00236">
    <property type="entry name" value="NEUROTR_ION_CHANNEL"/>
    <property type="match status" value="1"/>
</dbReference>
<evidence type="ECO:0000256" key="14">
    <source>
        <dbReference type="SAM" id="MobiDB-lite"/>
    </source>
</evidence>
<evidence type="ECO:0000256" key="6">
    <source>
        <dbReference type="ARBA" id="ARBA00022729"/>
    </source>
</evidence>
<feature type="domain" description="Neurotransmitter-gated ion-channel ligand-binding" evidence="15">
    <location>
        <begin position="36"/>
        <end position="208"/>
    </location>
</feature>
<feature type="transmembrane region" description="Helical" evidence="13">
    <location>
        <begin position="238"/>
        <end position="260"/>
    </location>
</feature>
<name>A0A6P5ALK3_BRABE</name>
<evidence type="ECO:0000256" key="7">
    <source>
        <dbReference type="ARBA" id="ARBA00022989"/>
    </source>
</evidence>
<evidence type="ECO:0000313" key="17">
    <source>
        <dbReference type="Proteomes" id="UP000515135"/>
    </source>
</evidence>
<evidence type="ECO:0000256" key="8">
    <source>
        <dbReference type="ARBA" id="ARBA00023065"/>
    </source>
</evidence>
<feature type="region of interest" description="Disordered" evidence="14">
    <location>
        <begin position="332"/>
        <end position="365"/>
    </location>
</feature>
<dbReference type="InterPro" id="IPR036734">
    <property type="entry name" value="Neur_chan_lig-bd_sf"/>
</dbReference>
<evidence type="ECO:0000256" key="2">
    <source>
        <dbReference type="ARBA" id="ARBA00004236"/>
    </source>
</evidence>
<keyword evidence="6 13" id="KW-0732">Signal</keyword>
<feature type="domain" description="Neurotransmitter-gated ion-channel transmembrane" evidence="16">
    <location>
        <begin position="245"/>
        <end position="366"/>
    </location>
</feature>
<dbReference type="InterPro" id="IPR006201">
    <property type="entry name" value="Neur_channel"/>
</dbReference>
<dbReference type="GO" id="GO:0005254">
    <property type="term" value="F:chloride channel activity"/>
    <property type="evidence" value="ECO:0007669"/>
    <property type="project" value="UniProtKB-KW"/>
</dbReference>
<keyword evidence="11" id="KW-0868">Chloride</keyword>
<sequence length="447" mass="50957">MAVLLVWWTVLVLLQISERTSAASTTDPDEHNHTAVLQSLLGVSEGILRPNFNGKPVNVNCNVFVSGFDSVEEKKMDYTVLIYFRQRWNDPRLSYSDLNRTINLDSNIKVKMWVPDLFFVNEKDGRFHTITTDNRYIRIYPNGNVLYSTRLTLTLSCYMHLGNFPTDKQLCRIHIESYSYTTDDMTLEWQNDKALEISEEVKLPDYELRVNGLMGCTAGYTTGAFPCIKGEFILERRIGYFLIQIYLPSILIVIISWISFWIHSTSAPARVALAITTVLTLTTHSNSARAHMPRVSYITNMDIWMAACQAFVFAALLEYAVVNHATRREMRAARKALKAQQNQPATPSKLTDTNPPNNSTPAPQYEMQLQNSSPLHKDKLDPPSCLSTVINIQPPCPAEPVQPLTPTPRPPFNPAEESNNKIDDFCKVFFPVAFLIFNLVYWLYLNR</sequence>
<dbReference type="GO" id="GO:0005230">
    <property type="term" value="F:extracellular ligand-gated monoatomic ion channel activity"/>
    <property type="evidence" value="ECO:0007669"/>
    <property type="project" value="InterPro"/>
</dbReference>
<evidence type="ECO:0000256" key="10">
    <source>
        <dbReference type="ARBA" id="ARBA00023173"/>
    </source>
</evidence>
<dbReference type="InterPro" id="IPR018000">
    <property type="entry name" value="Neurotransmitter_ion_chnl_CS"/>
</dbReference>
<dbReference type="InterPro" id="IPR038050">
    <property type="entry name" value="Neuro_actylchol_rec"/>
</dbReference>
<evidence type="ECO:0000256" key="4">
    <source>
        <dbReference type="ARBA" id="ARBA00022475"/>
    </source>
</evidence>
<dbReference type="InterPro" id="IPR036719">
    <property type="entry name" value="Neuro-gated_channel_TM_sf"/>
</dbReference>
<dbReference type="PRINTS" id="PR00253">
    <property type="entry name" value="GABAARECEPTR"/>
</dbReference>
<dbReference type="GO" id="GO:0004888">
    <property type="term" value="F:transmembrane signaling receptor activity"/>
    <property type="evidence" value="ECO:0007669"/>
    <property type="project" value="InterPro"/>
</dbReference>
<evidence type="ECO:0000256" key="9">
    <source>
        <dbReference type="ARBA" id="ARBA00023136"/>
    </source>
</evidence>
<keyword evidence="17" id="KW-1185">Reference proteome</keyword>
<keyword evidence="4" id="KW-1003">Cell membrane</keyword>
<evidence type="ECO:0000256" key="5">
    <source>
        <dbReference type="ARBA" id="ARBA00022692"/>
    </source>
</evidence>
<accession>A0A6P5ALK3</accession>
<evidence type="ECO:0000256" key="11">
    <source>
        <dbReference type="ARBA" id="ARBA00023214"/>
    </source>
</evidence>
<evidence type="ECO:0000259" key="16">
    <source>
        <dbReference type="Pfam" id="PF02932"/>
    </source>
</evidence>
<keyword evidence="10" id="KW-0869">Chloride channel</keyword>
<evidence type="ECO:0000256" key="1">
    <source>
        <dbReference type="ARBA" id="ARBA00004141"/>
    </source>
</evidence>
<dbReference type="InterPro" id="IPR006029">
    <property type="entry name" value="Neurotrans-gated_channel_TM"/>
</dbReference>
<dbReference type="KEGG" id="bbel:109487515"/>
<dbReference type="SUPFAM" id="SSF90112">
    <property type="entry name" value="Neurotransmitter-gated ion-channel transmembrane pore"/>
    <property type="match status" value="1"/>
</dbReference>
<keyword evidence="12 13" id="KW-0407">Ion channel</keyword>
<dbReference type="OrthoDB" id="407674at2759"/>
<protein>
    <submittedName>
        <fullName evidence="18">Glycine receptor subunit alpha-3-like</fullName>
    </submittedName>
</protein>
<dbReference type="NCBIfam" id="TIGR00860">
    <property type="entry name" value="LIC"/>
    <property type="match status" value="1"/>
</dbReference>
<organism evidence="17 18">
    <name type="scientific">Branchiostoma belcheri</name>
    <name type="common">Amphioxus</name>
    <dbReference type="NCBI Taxonomy" id="7741"/>
    <lineage>
        <taxon>Eukaryota</taxon>
        <taxon>Metazoa</taxon>
        <taxon>Chordata</taxon>
        <taxon>Cephalochordata</taxon>
        <taxon>Leptocardii</taxon>
        <taxon>Amphioxiformes</taxon>
        <taxon>Branchiostomatidae</taxon>
        <taxon>Branchiostoma</taxon>
    </lineage>
</organism>
<dbReference type="AlphaFoldDB" id="A0A6P5ALK3"/>
<evidence type="ECO:0000313" key="18">
    <source>
        <dbReference type="RefSeq" id="XP_019647074.1"/>
    </source>
</evidence>
<keyword evidence="7 13" id="KW-1133">Transmembrane helix</keyword>
<gene>
    <name evidence="18" type="primary">LOC109487515</name>
</gene>
<reference evidence="18" key="1">
    <citation type="submission" date="2025-08" db="UniProtKB">
        <authorList>
            <consortium name="RefSeq"/>
        </authorList>
    </citation>
    <scope>IDENTIFICATION</scope>
    <source>
        <tissue evidence="18">Gonad</tissue>
    </source>
</reference>
<dbReference type="GO" id="GO:0005886">
    <property type="term" value="C:plasma membrane"/>
    <property type="evidence" value="ECO:0007669"/>
    <property type="project" value="UniProtKB-SubCell"/>
</dbReference>
<dbReference type="CDD" id="cd19049">
    <property type="entry name" value="LGIC_TM_anion"/>
    <property type="match status" value="1"/>
</dbReference>
<dbReference type="PANTHER" id="PTHR18945">
    <property type="entry name" value="NEUROTRANSMITTER GATED ION CHANNEL"/>
    <property type="match status" value="1"/>
</dbReference>